<evidence type="ECO:0000313" key="3">
    <source>
        <dbReference type="EMBL" id="MPC95566.1"/>
    </source>
</evidence>
<sequence length="154" mass="16004">MLPIFPRLQSHPALFVHSNNTEDIMKGLIETVTAAPPVTPPDSDVPTTPSETPPTTLPDNPPEGDTPAAPTEAPPDGDTPATLPGATRDETDVTDPTSDRDNAVNVAAIGIGVETGDGPVPVVDGDDRDKFFCGGSIITPQHILTAAHCVVNKR</sequence>
<reference evidence="3 4" key="1">
    <citation type="submission" date="2019-05" db="EMBL/GenBank/DDBJ databases">
        <title>Another draft genome of Portunus trituberculatus and its Hox gene families provides insights of decapod evolution.</title>
        <authorList>
            <person name="Jeong J.-H."/>
            <person name="Song I."/>
            <person name="Kim S."/>
            <person name="Choi T."/>
            <person name="Kim D."/>
            <person name="Ryu S."/>
            <person name="Kim W."/>
        </authorList>
    </citation>
    <scope>NUCLEOTIDE SEQUENCE [LARGE SCALE GENOMIC DNA]</scope>
    <source>
        <tissue evidence="3">Muscle</tissue>
    </source>
</reference>
<feature type="region of interest" description="Disordered" evidence="1">
    <location>
        <begin position="34"/>
        <end position="102"/>
    </location>
</feature>
<feature type="compositionally biased region" description="Low complexity" evidence="1">
    <location>
        <begin position="63"/>
        <end position="82"/>
    </location>
</feature>
<gene>
    <name evidence="3" type="ORF">E2C01_090784</name>
</gene>
<proteinExistence type="predicted"/>
<accession>A0A5B7JMP1</accession>
<feature type="compositionally biased region" description="Basic and acidic residues" evidence="1">
    <location>
        <begin position="87"/>
        <end position="102"/>
    </location>
</feature>
<dbReference type="InterPro" id="IPR043504">
    <property type="entry name" value="Peptidase_S1_PA_chymotrypsin"/>
</dbReference>
<comment type="caution">
    <text evidence="3">The sequence shown here is derived from an EMBL/GenBank/DDBJ whole genome shotgun (WGS) entry which is preliminary data.</text>
</comment>
<feature type="compositionally biased region" description="Pro residues" evidence="1">
    <location>
        <begin position="51"/>
        <end position="61"/>
    </location>
</feature>
<keyword evidence="4" id="KW-1185">Reference proteome</keyword>
<dbReference type="Pfam" id="PF00089">
    <property type="entry name" value="Trypsin"/>
    <property type="match status" value="1"/>
</dbReference>
<protein>
    <recommendedName>
        <fullName evidence="2">Peptidase S1 domain-containing protein</fullName>
    </recommendedName>
</protein>
<feature type="compositionally biased region" description="Low complexity" evidence="1">
    <location>
        <begin position="34"/>
        <end position="50"/>
    </location>
</feature>
<dbReference type="SUPFAM" id="SSF50494">
    <property type="entry name" value="Trypsin-like serine proteases"/>
    <property type="match status" value="1"/>
</dbReference>
<dbReference type="InterPro" id="IPR009003">
    <property type="entry name" value="Peptidase_S1_PA"/>
</dbReference>
<evidence type="ECO:0000256" key="1">
    <source>
        <dbReference type="SAM" id="MobiDB-lite"/>
    </source>
</evidence>
<dbReference type="Gene3D" id="2.40.10.10">
    <property type="entry name" value="Trypsin-like serine proteases"/>
    <property type="match status" value="1"/>
</dbReference>
<feature type="domain" description="Peptidase S1" evidence="2">
    <location>
        <begin position="128"/>
        <end position="152"/>
    </location>
</feature>
<dbReference type="OrthoDB" id="546450at2759"/>
<dbReference type="Proteomes" id="UP000324222">
    <property type="component" value="Unassembled WGS sequence"/>
</dbReference>
<dbReference type="AlphaFoldDB" id="A0A5B7JMP1"/>
<organism evidence="3 4">
    <name type="scientific">Portunus trituberculatus</name>
    <name type="common">Swimming crab</name>
    <name type="synonym">Neptunus trituberculatus</name>
    <dbReference type="NCBI Taxonomy" id="210409"/>
    <lineage>
        <taxon>Eukaryota</taxon>
        <taxon>Metazoa</taxon>
        <taxon>Ecdysozoa</taxon>
        <taxon>Arthropoda</taxon>
        <taxon>Crustacea</taxon>
        <taxon>Multicrustacea</taxon>
        <taxon>Malacostraca</taxon>
        <taxon>Eumalacostraca</taxon>
        <taxon>Eucarida</taxon>
        <taxon>Decapoda</taxon>
        <taxon>Pleocyemata</taxon>
        <taxon>Brachyura</taxon>
        <taxon>Eubrachyura</taxon>
        <taxon>Portunoidea</taxon>
        <taxon>Portunidae</taxon>
        <taxon>Portuninae</taxon>
        <taxon>Portunus</taxon>
    </lineage>
</organism>
<evidence type="ECO:0000313" key="4">
    <source>
        <dbReference type="Proteomes" id="UP000324222"/>
    </source>
</evidence>
<evidence type="ECO:0000259" key="2">
    <source>
        <dbReference type="Pfam" id="PF00089"/>
    </source>
</evidence>
<dbReference type="EMBL" id="VSRR010102739">
    <property type="protein sequence ID" value="MPC95566.1"/>
    <property type="molecule type" value="Genomic_DNA"/>
</dbReference>
<name>A0A5B7JMP1_PORTR</name>
<dbReference type="InterPro" id="IPR001254">
    <property type="entry name" value="Trypsin_dom"/>
</dbReference>
<dbReference type="GO" id="GO:0004252">
    <property type="term" value="F:serine-type endopeptidase activity"/>
    <property type="evidence" value="ECO:0007669"/>
    <property type="project" value="InterPro"/>
</dbReference>
<dbReference type="GO" id="GO:0006508">
    <property type="term" value="P:proteolysis"/>
    <property type="evidence" value="ECO:0007669"/>
    <property type="project" value="InterPro"/>
</dbReference>